<evidence type="ECO:0000313" key="1">
    <source>
        <dbReference type="EMBL" id="KKN73920.1"/>
    </source>
</evidence>
<proteinExistence type="predicted"/>
<gene>
    <name evidence="1" type="ORF">LCGC14_0396030</name>
</gene>
<dbReference type="AlphaFoldDB" id="A0A0F9SYB3"/>
<organism evidence="1">
    <name type="scientific">marine sediment metagenome</name>
    <dbReference type="NCBI Taxonomy" id="412755"/>
    <lineage>
        <taxon>unclassified sequences</taxon>
        <taxon>metagenomes</taxon>
        <taxon>ecological metagenomes</taxon>
    </lineage>
</organism>
<name>A0A0F9SYB3_9ZZZZ</name>
<sequence length="107" mass="12460">MKTLAFLIILLCTLSFNALSQNVTEIPLPEEFVTTMDVASEYPMVRTGYLTDSISDITRFYQQKLGEPLKINGNSTYRTLFYNYQEHKVRISLYRRSYVTEVSIMVE</sequence>
<reference evidence="1" key="1">
    <citation type="journal article" date="2015" name="Nature">
        <title>Complex archaea that bridge the gap between prokaryotes and eukaryotes.</title>
        <authorList>
            <person name="Spang A."/>
            <person name="Saw J.H."/>
            <person name="Jorgensen S.L."/>
            <person name="Zaremba-Niedzwiedzka K."/>
            <person name="Martijn J."/>
            <person name="Lind A.E."/>
            <person name="van Eijk R."/>
            <person name="Schleper C."/>
            <person name="Guy L."/>
            <person name="Ettema T.J."/>
        </authorList>
    </citation>
    <scope>NUCLEOTIDE SEQUENCE</scope>
</reference>
<protein>
    <submittedName>
        <fullName evidence="1">Uncharacterized protein</fullName>
    </submittedName>
</protein>
<comment type="caution">
    <text evidence="1">The sequence shown here is derived from an EMBL/GenBank/DDBJ whole genome shotgun (WGS) entry which is preliminary data.</text>
</comment>
<accession>A0A0F9SYB3</accession>
<dbReference type="EMBL" id="LAZR01000335">
    <property type="protein sequence ID" value="KKN73920.1"/>
    <property type="molecule type" value="Genomic_DNA"/>
</dbReference>